<protein>
    <submittedName>
        <fullName evidence="2">Uncharacterized protein</fullName>
    </submittedName>
</protein>
<comment type="caution">
    <text evidence="2">The sequence shown here is derived from an EMBL/GenBank/DDBJ whole genome shotgun (WGS) entry which is preliminary data.</text>
</comment>
<dbReference type="EMBL" id="CAUOFW020001021">
    <property type="protein sequence ID" value="CAK9140163.1"/>
    <property type="molecule type" value="Genomic_DNA"/>
</dbReference>
<name>A0ABC8R580_9AQUA</name>
<dbReference type="Proteomes" id="UP001642360">
    <property type="component" value="Unassembled WGS sequence"/>
</dbReference>
<sequence length="51" mass="5996">MREMNSTVEELQTQQARWIEELEMFQNLLVSFQIPGNRPPPESFSEAQISK</sequence>
<keyword evidence="1" id="KW-0175">Coiled coil</keyword>
<accession>A0ABC8R580</accession>
<feature type="coiled-coil region" evidence="1">
    <location>
        <begin position="1"/>
        <end position="28"/>
    </location>
</feature>
<keyword evidence="3" id="KW-1185">Reference proteome</keyword>
<proteinExistence type="predicted"/>
<gene>
    <name evidence="2" type="ORF">ILEXP_LOCUS7602</name>
</gene>
<dbReference type="AlphaFoldDB" id="A0ABC8R580"/>
<evidence type="ECO:0000256" key="1">
    <source>
        <dbReference type="SAM" id="Coils"/>
    </source>
</evidence>
<evidence type="ECO:0000313" key="2">
    <source>
        <dbReference type="EMBL" id="CAK9140163.1"/>
    </source>
</evidence>
<evidence type="ECO:0000313" key="3">
    <source>
        <dbReference type="Proteomes" id="UP001642360"/>
    </source>
</evidence>
<organism evidence="2 3">
    <name type="scientific">Ilex paraguariensis</name>
    <name type="common">yerba mate</name>
    <dbReference type="NCBI Taxonomy" id="185542"/>
    <lineage>
        <taxon>Eukaryota</taxon>
        <taxon>Viridiplantae</taxon>
        <taxon>Streptophyta</taxon>
        <taxon>Embryophyta</taxon>
        <taxon>Tracheophyta</taxon>
        <taxon>Spermatophyta</taxon>
        <taxon>Magnoliopsida</taxon>
        <taxon>eudicotyledons</taxon>
        <taxon>Gunneridae</taxon>
        <taxon>Pentapetalae</taxon>
        <taxon>asterids</taxon>
        <taxon>campanulids</taxon>
        <taxon>Aquifoliales</taxon>
        <taxon>Aquifoliaceae</taxon>
        <taxon>Ilex</taxon>
    </lineage>
</organism>
<reference evidence="2 3" key="1">
    <citation type="submission" date="2024-02" db="EMBL/GenBank/DDBJ databases">
        <authorList>
            <person name="Vignale AGUSTIN F."/>
            <person name="Sosa J E."/>
            <person name="Modenutti C."/>
        </authorList>
    </citation>
    <scope>NUCLEOTIDE SEQUENCE [LARGE SCALE GENOMIC DNA]</scope>
</reference>